<feature type="domain" description="Beta-lactamase class A catalytic" evidence="5">
    <location>
        <begin position="86"/>
        <end position="344"/>
    </location>
</feature>
<dbReference type="InterPro" id="IPR045155">
    <property type="entry name" value="Beta-lactam_cat"/>
</dbReference>
<protein>
    <recommendedName>
        <fullName evidence="3">beta-lactamase</fullName>
        <ecNumber evidence="3">3.5.2.6</ecNumber>
    </recommendedName>
</protein>
<dbReference type="SUPFAM" id="SSF56601">
    <property type="entry name" value="beta-lactamase/transpeptidase-like"/>
    <property type="match status" value="1"/>
</dbReference>
<evidence type="ECO:0000259" key="5">
    <source>
        <dbReference type="Pfam" id="PF13354"/>
    </source>
</evidence>
<evidence type="ECO:0000256" key="1">
    <source>
        <dbReference type="ARBA" id="ARBA00001526"/>
    </source>
</evidence>
<dbReference type="Pfam" id="PF13354">
    <property type="entry name" value="Beta-lactamase2"/>
    <property type="match status" value="1"/>
</dbReference>
<comment type="catalytic activity">
    <reaction evidence="1">
        <text>a beta-lactam + H2O = a substituted beta-amino acid</text>
        <dbReference type="Rhea" id="RHEA:20401"/>
        <dbReference type="ChEBI" id="CHEBI:15377"/>
        <dbReference type="ChEBI" id="CHEBI:35627"/>
        <dbReference type="ChEBI" id="CHEBI:140347"/>
        <dbReference type="EC" id="3.5.2.6"/>
    </reaction>
</comment>
<evidence type="ECO:0000256" key="2">
    <source>
        <dbReference type="ARBA" id="ARBA00009009"/>
    </source>
</evidence>
<dbReference type="InterPro" id="IPR000871">
    <property type="entry name" value="Beta-lactam_class-A"/>
</dbReference>
<dbReference type="PANTHER" id="PTHR35333">
    <property type="entry name" value="BETA-LACTAMASE"/>
    <property type="match status" value="1"/>
</dbReference>
<dbReference type="NCBIfam" id="NF033103">
    <property type="entry name" value="bla_class_A"/>
    <property type="match status" value="1"/>
</dbReference>
<keyword evidence="6" id="KW-0378">Hydrolase</keyword>
<dbReference type="PANTHER" id="PTHR35333:SF3">
    <property type="entry name" value="BETA-LACTAMASE-TYPE TRANSPEPTIDASE FOLD CONTAINING PROTEIN"/>
    <property type="match status" value="1"/>
</dbReference>
<dbReference type="Proteomes" id="UP000249842">
    <property type="component" value="Unassembled WGS sequence"/>
</dbReference>
<dbReference type="Gene3D" id="3.40.710.10">
    <property type="entry name" value="DD-peptidase/beta-lactamase superfamily"/>
    <property type="match status" value="1"/>
</dbReference>
<dbReference type="GO" id="GO:0046677">
    <property type="term" value="P:response to antibiotic"/>
    <property type="evidence" value="ECO:0007669"/>
    <property type="project" value="InterPro"/>
</dbReference>
<dbReference type="GO" id="GO:0030655">
    <property type="term" value="P:beta-lactam antibiotic catabolic process"/>
    <property type="evidence" value="ECO:0007669"/>
    <property type="project" value="InterPro"/>
</dbReference>
<dbReference type="PRINTS" id="PR00118">
    <property type="entry name" value="BLACTAMASEA"/>
</dbReference>
<evidence type="ECO:0000313" key="6">
    <source>
        <dbReference type="EMBL" id="RAK59750.1"/>
    </source>
</evidence>
<name>A0A328AXD3_9CAUL</name>
<dbReference type="EC" id="3.5.2.6" evidence="3"/>
<comment type="caution">
    <text evidence="6">The sequence shown here is derived from an EMBL/GenBank/DDBJ whole genome shotgun (WGS) entry which is preliminary data.</text>
</comment>
<dbReference type="OrthoDB" id="9784149at2"/>
<dbReference type="RefSeq" id="WP_111457043.1">
    <property type="nucleotide sequence ID" value="NZ_QFYP01000001.1"/>
</dbReference>
<gene>
    <name evidence="6" type="ORF">DJ021_08005</name>
</gene>
<evidence type="ECO:0000256" key="4">
    <source>
        <dbReference type="SAM" id="MobiDB-lite"/>
    </source>
</evidence>
<dbReference type="InterPro" id="IPR012338">
    <property type="entry name" value="Beta-lactam/transpept-like"/>
</dbReference>
<reference evidence="7" key="1">
    <citation type="submission" date="2018-05" db="EMBL/GenBank/DDBJ databases">
        <authorList>
            <person name="Li X."/>
        </authorList>
    </citation>
    <scope>NUCLEOTIDE SEQUENCE [LARGE SCALE GENOMIC DNA]</scope>
    <source>
        <strain evidence="7">HKS-05</strain>
    </source>
</reference>
<evidence type="ECO:0000313" key="7">
    <source>
        <dbReference type="Proteomes" id="UP000249842"/>
    </source>
</evidence>
<accession>A0A328AXD3</accession>
<feature type="region of interest" description="Disordered" evidence="4">
    <location>
        <begin position="371"/>
        <end position="396"/>
    </location>
</feature>
<evidence type="ECO:0000256" key="3">
    <source>
        <dbReference type="ARBA" id="ARBA00012865"/>
    </source>
</evidence>
<proteinExistence type="inferred from homology"/>
<organism evidence="6 7">
    <name type="scientific">Phenylobacterium hankyongense</name>
    <dbReference type="NCBI Taxonomy" id="1813876"/>
    <lineage>
        <taxon>Bacteria</taxon>
        <taxon>Pseudomonadati</taxon>
        <taxon>Pseudomonadota</taxon>
        <taxon>Alphaproteobacteria</taxon>
        <taxon>Caulobacterales</taxon>
        <taxon>Caulobacteraceae</taxon>
        <taxon>Phenylobacterium</taxon>
    </lineage>
</organism>
<sequence>MRSLAIGIWAQAKARPRAVAAAGLLLAAAVGAGGWAVAGHHSQAPEVALTSLQTALHIRQPPPPPAPAELQARLDALAAAYHEPVGIAVVDVKDGWTAAVDGDSAYPQQSVSKLWVAMSVLDAVDHGGLALDQAVVVTRDDRSVFYQPLGERVGEKGFATTLHDLLRRALTESDNAANDKLMREVGGAGAVTDALAEKGLSHIAVGAYERELQARTAGLEWRPEYAGWRFKEARSKLPDSVRDQALAAYLADPPDGASPSAVAHALAALERGDLLSKASSETMLTLMGEARTGRMRLRGGLPPGWKIAHKTGTGPDWRGASVGINDVGLLTAPDGRVYAVAVMMRQTRKPVPQRLALMQAVTRAVADSWRARNAAPGPGDGRQLATGPQVPADGGL</sequence>
<comment type="similarity">
    <text evidence="2">Belongs to the class-A beta-lactamase family.</text>
</comment>
<dbReference type="AlphaFoldDB" id="A0A328AXD3"/>
<dbReference type="GO" id="GO:0008800">
    <property type="term" value="F:beta-lactamase activity"/>
    <property type="evidence" value="ECO:0007669"/>
    <property type="project" value="UniProtKB-EC"/>
</dbReference>
<keyword evidence="7" id="KW-1185">Reference proteome</keyword>
<dbReference type="EMBL" id="QFYP01000001">
    <property type="protein sequence ID" value="RAK59750.1"/>
    <property type="molecule type" value="Genomic_DNA"/>
</dbReference>